<dbReference type="CDD" id="cd00093">
    <property type="entry name" value="HTH_XRE"/>
    <property type="match status" value="1"/>
</dbReference>
<organism evidence="2 3">
    <name type="scientific">Actinospica acidithermotolerans</name>
    <dbReference type="NCBI Taxonomy" id="2828514"/>
    <lineage>
        <taxon>Bacteria</taxon>
        <taxon>Bacillati</taxon>
        <taxon>Actinomycetota</taxon>
        <taxon>Actinomycetes</taxon>
        <taxon>Catenulisporales</taxon>
        <taxon>Actinospicaceae</taxon>
        <taxon>Actinospica</taxon>
    </lineage>
</organism>
<dbReference type="InterPro" id="IPR001387">
    <property type="entry name" value="Cro/C1-type_HTH"/>
</dbReference>
<name>A0A941E4K5_9ACTN</name>
<feature type="region of interest" description="Disordered" evidence="1">
    <location>
        <begin position="89"/>
        <end position="194"/>
    </location>
</feature>
<proteinExistence type="predicted"/>
<sequence>MARTARPVNPEDGPIQSFAFDLRAVREAAGNPTYRSLARTAGFSASTLSDAAGGVRLPSLEVTLAYVGACGAETAAWRARWQSVNRQLATRRGDDGGPGEDGDDGGPGDGGGDGRHGDPADSGDDGDHGDPADDGCDGSRVDPSDDDDDGDARLSGNPGEIPIAPTVPQPPADIPSADPPPATASGEPAAEARSGRRVSRFKIAALAAAVLVVPLAVLDLRPTAAPAASPSARATQPVRCPATPTAPAGGFSGETYGPGANVRSGASLSADVRERIPSGCTLRFSGYCLGDVVKDTTADTPDLRWFILPGEGEVASAVVHGNPPPGLPPRPCPDNVPGPSSITLTLSAADSGDGFVGLRAAGGNLWIVGFAAYYATGPGGGPTGWHQLALTESAGGSFDAALRIPYAAAAPPAPTIPVVAVACLGGDGPTGVVAAGSLPADRPAALRPAPLGTSMLAAAEQTACQYPSGA</sequence>
<dbReference type="RefSeq" id="WP_212516212.1">
    <property type="nucleotide sequence ID" value="NZ_JAGSOH010000003.1"/>
</dbReference>
<keyword evidence="3" id="KW-1185">Reference proteome</keyword>
<reference evidence="2" key="1">
    <citation type="submission" date="2021-04" db="EMBL/GenBank/DDBJ databases">
        <title>Genome based classification of Actinospica acidithermotolerans sp. nov., an actinobacterium isolated from an Indonesian hot spring.</title>
        <authorList>
            <person name="Kusuma A.B."/>
            <person name="Putra K.E."/>
            <person name="Nafisah S."/>
            <person name="Loh J."/>
            <person name="Nouioui I."/>
            <person name="Goodfellow M."/>
        </authorList>
    </citation>
    <scope>NUCLEOTIDE SEQUENCE</scope>
    <source>
        <strain evidence="2">MGRD01-02</strain>
    </source>
</reference>
<dbReference type="EMBL" id="JAGSOH010000003">
    <property type="protein sequence ID" value="MBR7825051.1"/>
    <property type="molecule type" value="Genomic_DNA"/>
</dbReference>
<evidence type="ECO:0000313" key="2">
    <source>
        <dbReference type="EMBL" id="MBR7825051.1"/>
    </source>
</evidence>
<feature type="compositionally biased region" description="Acidic residues" evidence="1">
    <location>
        <begin position="97"/>
        <end position="106"/>
    </location>
</feature>
<dbReference type="AlphaFoldDB" id="A0A941E4K5"/>
<feature type="compositionally biased region" description="Pro residues" evidence="1">
    <location>
        <begin position="165"/>
        <end position="182"/>
    </location>
</feature>
<gene>
    <name evidence="2" type="ORF">KDK95_01945</name>
</gene>
<accession>A0A941E4K5</accession>
<dbReference type="Proteomes" id="UP000676325">
    <property type="component" value="Unassembled WGS sequence"/>
</dbReference>
<feature type="compositionally biased region" description="Basic and acidic residues" evidence="1">
    <location>
        <begin position="112"/>
        <end position="143"/>
    </location>
</feature>
<evidence type="ECO:0000313" key="3">
    <source>
        <dbReference type="Proteomes" id="UP000676325"/>
    </source>
</evidence>
<comment type="caution">
    <text evidence="2">The sequence shown here is derived from an EMBL/GenBank/DDBJ whole genome shotgun (WGS) entry which is preliminary data.</text>
</comment>
<evidence type="ECO:0000256" key="1">
    <source>
        <dbReference type="SAM" id="MobiDB-lite"/>
    </source>
</evidence>
<protein>
    <submittedName>
        <fullName evidence="2">Helix-turn-helix domain-containing protein</fullName>
    </submittedName>
</protein>